<evidence type="ECO:0000313" key="2">
    <source>
        <dbReference type="Proteomes" id="UP000886501"/>
    </source>
</evidence>
<proteinExistence type="predicted"/>
<evidence type="ECO:0000313" key="1">
    <source>
        <dbReference type="EMBL" id="KAF9644231.1"/>
    </source>
</evidence>
<sequence>MHILSSLWTTSLLLFCTLSISPVWALHESEAGVVDWQKTFIGVPRTDRPQIAPSFLRVKTKEDETTSLVISATERTLGAVNPVDGSIAWRYIFEPLDPILGYYKSGNIIATLSGAGGSVLRVFDSLEGSIIHEKRLHHSQNGQLYSQRSLGVNVAFGAPKTTGGGQKTKDLFVLTNGHTVYRIDGSSGDLIWSWSALEQTSLVILERLTVTDSTIYAIGIAKSYASYTLHVTALSSGTGELLTTQNIPSSIENGSDDFFALSPSTSEDPRLVWIEKGVVKFVGLTPKLTGKPQSLKGSTNTRIVDVGLLEYGLFVVRRADGSASVFKLNQNAIESIWDFVDSANSNKNSDSMYTGAVDKEGNPYVGRMYWSFALQAGVLHVFTPHLLGGKGLVAGYTFPFDTNNDGIIDHYTLDVVNPDGLQVLSRIVVTTTTGAVQLWLEDKVQWTREESLSTVALAEFVELPERKGIQSSIAEGENIIGRVLRHISDAQNFPRYFVGFIKRFATGSYASVSAAISHESGLYRDEFGFKKIIVAATEHGKIFGIDSSNGHVVWSKILGLGSVASVGGVIVPVKMFVVKTVSDGEVPQVVLLAARRGFDDTVNTVAYHINALTGKDEANNSPGKDILQGTVIFPGKPSEAYLLPSKAKTIILLDSTNNVHFYPRTDESIQVFGELAPSLRFSLQTSGRSLHGYQIVQDANDKNTFSTYQTWSLSVPNNELIGSIIRPTQGPIASLGKVLGDRTTLYKYLSPHLFAMTTVSKSSPNAVCSVYLVDGSKGSVIYHASVASTMGTCNIEAVLTENWLVYGYYDEDFAGSHQTKGYRIVSVEVYEGKGINDKTRSSELSSLSNKTLDVHFYERSFETNQPVAALAVTSTKFGMTTKDIIIATKKNQIQSIPRRLLDPRRPKTDPTAQQQEEMLIKYDPVVPADPRLVISHRYEVANVRKIITSPALLESTSLIFTYGLDLFGSRVTPSNTFDVLSESFNKAQLVLTIGGLTVAIIIAKPMVNRKKLKERWFQ</sequence>
<name>A0ACB6Z3R4_THEGA</name>
<dbReference type="EMBL" id="MU118152">
    <property type="protein sequence ID" value="KAF9644231.1"/>
    <property type="molecule type" value="Genomic_DNA"/>
</dbReference>
<organism evidence="1 2">
    <name type="scientific">Thelephora ganbajun</name>
    <name type="common">Ganba fungus</name>
    <dbReference type="NCBI Taxonomy" id="370292"/>
    <lineage>
        <taxon>Eukaryota</taxon>
        <taxon>Fungi</taxon>
        <taxon>Dikarya</taxon>
        <taxon>Basidiomycota</taxon>
        <taxon>Agaricomycotina</taxon>
        <taxon>Agaricomycetes</taxon>
        <taxon>Thelephorales</taxon>
        <taxon>Thelephoraceae</taxon>
        <taxon>Thelephora</taxon>
    </lineage>
</organism>
<keyword evidence="2" id="KW-1185">Reference proteome</keyword>
<gene>
    <name evidence="1" type="ORF">BDM02DRAFT_1056014</name>
</gene>
<protein>
    <submittedName>
        <fullName evidence="1">DUF1620-domain-containing protein</fullName>
    </submittedName>
</protein>
<reference evidence="1" key="2">
    <citation type="journal article" date="2020" name="Nat. Commun.">
        <title>Large-scale genome sequencing of mycorrhizal fungi provides insights into the early evolution of symbiotic traits.</title>
        <authorList>
            <person name="Miyauchi S."/>
            <person name="Kiss E."/>
            <person name="Kuo A."/>
            <person name="Drula E."/>
            <person name="Kohler A."/>
            <person name="Sanchez-Garcia M."/>
            <person name="Morin E."/>
            <person name="Andreopoulos B."/>
            <person name="Barry K.W."/>
            <person name="Bonito G."/>
            <person name="Buee M."/>
            <person name="Carver A."/>
            <person name="Chen C."/>
            <person name="Cichocki N."/>
            <person name="Clum A."/>
            <person name="Culley D."/>
            <person name="Crous P.W."/>
            <person name="Fauchery L."/>
            <person name="Girlanda M."/>
            <person name="Hayes R.D."/>
            <person name="Keri Z."/>
            <person name="LaButti K."/>
            <person name="Lipzen A."/>
            <person name="Lombard V."/>
            <person name="Magnuson J."/>
            <person name="Maillard F."/>
            <person name="Murat C."/>
            <person name="Nolan M."/>
            <person name="Ohm R.A."/>
            <person name="Pangilinan J."/>
            <person name="Pereira M.F."/>
            <person name="Perotto S."/>
            <person name="Peter M."/>
            <person name="Pfister S."/>
            <person name="Riley R."/>
            <person name="Sitrit Y."/>
            <person name="Stielow J.B."/>
            <person name="Szollosi G."/>
            <person name="Zifcakova L."/>
            <person name="Stursova M."/>
            <person name="Spatafora J.W."/>
            <person name="Tedersoo L."/>
            <person name="Vaario L.M."/>
            <person name="Yamada A."/>
            <person name="Yan M."/>
            <person name="Wang P."/>
            <person name="Xu J."/>
            <person name="Bruns T."/>
            <person name="Baldrian P."/>
            <person name="Vilgalys R."/>
            <person name="Dunand C."/>
            <person name="Henrissat B."/>
            <person name="Grigoriev I.V."/>
            <person name="Hibbett D."/>
            <person name="Nagy L.G."/>
            <person name="Martin F.M."/>
        </authorList>
    </citation>
    <scope>NUCLEOTIDE SEQUENCE</scope>
    <source>
        <strain evidence="1">P2</strain>
    </source>
</reference>
<comment type="caution">
    <text evidence="1">The sequence shown here is derived from an EMBL/GenBank/DDBJ whole genome shotgun (WGS) entry which is preliminary data.</text>
</comment>
<reference evidence="1" key="1">
    <citation type="submission" date="2019-10" db="EMBL/GenBank/DDBJ databases">
        <authorList>
            <consortium name="DOE Joint Genome Institute"/>
            <person name="Kuo A."/>
            <person name="Miyauchi S."/>
            <person name="Kiss E."/>
            <person name="Drula E."/>
            <person name="Kohler A."/>
            <person name="Sanchez-Garcia M."/>
            <person name="Andreopoulos B."/>
            <person name="Barry K.W."/>
            <person name="Bonito G."/>
            <person name="Buee M."/>
            <person name="Carver A."/>
            <person name="Chen C."/>
            <person name="Cichocki N."/>
            <person name="Clum A."/>
            <person name="Culley D."/>
            <person name="Crous P.W."/>
            <person name="Fauchery L."/>
            <person name="Girlanda M."/>
            <person name="Hayes R."/>
            <person name="Keri Z."/>
            <person name="Labutti K."/>
            <person name="Lipzen A."/>
            <person name="Lombard V."/>
            <person name="Magnuson J."/>
            <person name="Maillard F."/>
            <person name="Morin E."/>
            <person name="Murat C."/>
            <person name="Nolan M."/>
            <person name="Ohm R."/>
            <person name="Pangilinan J."/>
            <person name="Pereira M."/>
            <person name="Perotto S."/>
            <person name="Peter M."/>
            <person name="Riley R."/>
            <person name="Sitrit Y."/>
            <person name="Stielow B."/>
            <person name="Szollosi G."/>
            <person name="Zifcakova L."/>
            <person name="Stursova M."/>
            <person name="Spatafora J.W."/>
            <person name="Tedersoo L."/>
            <person name="Vaario L.-M."/>
            <person name="Yamada A."/>
            <person name="Yan M."/>
            <person name="Wang P."/>
            <person name="Xu J."/>
            <person name="Bruns T."/>
            <person name="Baldrian P."/>
            <person name="Vilgalys R."/>
            <person name="Henrissat B."/>
            <person name="Grigoriev I.V."/>
            <person name="Hibbett D."/>
            <person name="Nagy L.G."/>
            <person name="Martin F.M."/>
        </authorList>
    </citation>
    <scope>NUCLEOTIDE SEQUENCE</scope>
    <source>
        <strain evidence="1">P2</strain>
    </source>
</reference>
<dbReference type="Proteomes" id="UP000886501">
    <property type="component" value="Unassembled WGS sequence"/>
</dbReference>
<accession>A0ACB6Z3R4</accession>